<dbReference type="Proteomes" id="UP000602381">
    <property type="component" value="Unassembled WGS sequence"/>
</dbReference>
<name>A0ABQ2L634_9PROT</name>
<evidence type="ECO:0000313" key="4">
    <source>
        <dbReference type="EMBL" id="GGO04823.1"/>
    </source>
</evidence>
<dbReference type="PANTHER" id="PTHR43397">
    <property type="entry name" value="ERGOTHIONEINE BIOSYNTHESIS PROTEIN 1"/>
    <property type="match status" value="1"/>
</dbReference>
<protein>
    <submittedName>
        <fullName evidence="4">Dimethylhistidine N-methyltransferase</fullName>
    </submittedName>
</protein>
<evidence type="ECO:0000259" key="3">
    <source>
        <dbReference type="Pfam" id="PF10017"/>
    </source>
</evidence>
<dbReference type="PANTHER" id="PTHR43397:SF1">
    <property type="entry name" value="ERGOTHIONEINE BIOSYNTHESIS PROTEIN 1"/>
    <property type="match status" value="1"/>
</dbReference>
<dbReference type="PIRSF" id="PIRSF018005">
    <property type="entry name" value="UCP018005"/>
    <property type="match status" value="1"/>
</dbReference>
<sequence>MPSTTTPLAAYIDLAPDLETFEHAALAGLKSTPKAVSAKFFYDERGSRLFEDICKQPEYYPTRTELAILEKNRSDIARHIGPEALVIEFGAGALEKVRLLLEALDSASGFTAIDISGDHLREAAQELATDFPDIPITAICADYTSLDALPGEANNNVGRKVGFFPGSTIGNFSPQDAQRFLGTVKSLVGHAGLLVIGVDLKKDKTVLDAAYNDAAGITAQFNLNLIRRINTELGGHFDENSFRHKAFYNANMSRVEMHLESLKDQTTDLAGHPISFKAGETIHTEISCKYSIADFQDLAKKAGWSPVTVYTDEQKLFSLHVLSAD</sequence>
<proteinExistence type="predicted"/>
<dbReference type="InterPro" id="IPR051128">
    <property type="entry name" value="EgtD_Methyltrsf_superfamily"/>
</dbReference>
<accession>A0ABQ2L634</accession>
<gene>
    <name evidence="4" type="ORF">GCM10007972_01570</name>
</gene>
<dbReference type="InterPro" id="IPR029063">
    <property type="entry name" value="SAM-dependent_MTases_sf"/>
</dbReference>
<keyword evidence="5" id="KW-1185">Reference proteome</keyword>
<dbReference type="InterPro" id="IPR035094">
    <property type="entry name" value="EgtD"/>
</dbReference>
<keyword evidence="1" id="KW-0489">Methyltransferase</keyword>
<dbReference type="RefSeq" id="WP_150004658.1">
    <property type="nucleotide sequence ID" value="NZ_BMOV01000001.1"/>
</dbReference>
<dbReference type="InterPro" id="IPR019257">
    <property type="entry name" value="MeTrfase_dom"/>
</dbReference>
<dbReference type="InterPro" id="IPR017804">
    <property type="entry name" value="MeTrfase_EgtD-like"/>
</dbReference>
<dbReference type="Gene3D" id="3.40.50.150">
    <property type="entry name" value="Vaccinia Virus protein VP39"/>
    <property type="match status" value="1"/>
</dbReference>
<dbReference type="NCBIfam" id="TIGR03438">
    <property type="entry name" value="egtD_ergothio"/>
    <property type="match status" value="1"/>
</dbReference>
<dbReference type="SUPFAM" id="SSF53335">
    <property type="entry name" value="S-adenosyl-L-methionine-dependent methyltransferases"/>
    <property type="match status" value="1"/>
</dbReference>
<reference evidence="5" key="1">
    <citation type="journal article" date="2019" name="Int. J. Syst. Evol. Microbiol.">
        <title>The Global Catalogue of Microorganisms (GCM) 10K type strain sequencing project: providing services to taxonomists for standard genome sequencing and annotation.</title>
        <authorList>
            <consortium name="The Broad Institute Genomics Platform"/>
            <consortium name="The Broad Institute Genome Sequencing Center for Infectious Disease"/>
            <person name="Wu L."/>
            <person name="Ma J."/>
        </authorList>
    </citation>
    <scope>NUCLEOTIDE SEQUENCE [LARGE SCALE GENOMIC DNA]</scope>
    <source>
        <strain evidence="5">JCM 17843</strain>
    </source>
</reference>
<keyword evidence="2" id="KW-0808">Transferase</keyword>
<evidence type="ECO:0000313" key="5">
    <source>
        <dbReference type="Proteomes" id="UP000602381"/>
    </source>
</evidence>
<evidence type="ECO:0000256" key="1">
    <source>
        <dbReference type="ARBA" id="ARBA00022603"/>
    </source>
</evidence>
<comment type="caution">
    <text evidence="4">The sequence shown here is derived from an EMBL/GenBank/DDBJ whole genome shotgun (WGS) entry which is preliminary data.</text>
</comment>
<feature type="domain" description="Histidine-specific methyltransferase SAM-dependent" evidence="3">
    <location>
        <begin position="22"/>
        <end position="323"/>
    </location>
</feature>
<dbReference type="Pfam" id="PF10017">
    <property type="entry name" value="Methyltransf_33"/>
    <property type="match status" value="1"/>
</dbReference>
<dbReference type="EMBL" id="BMOV01000001">
    <property type="protein sequence ID" value="GGO04823.1"/>
    <property type="molecule type" value="Genomic_DNA"/>
</dbReference>
<evidence type="ECO:0000256" key="2">
    <source>
        <dbReference type="ARBA" id="ARBA00022679"/>
    </source>
</evidence>
<organism evidence="4 5">
    <name type="scientific">Iodidimonas muriae</name>
    <dbReference type="NCBI Taxonomy" id="261467"/>
    <lineage>
        <taxon>Bacteria</taxon>
        <taxon>Pseudomonadati</taxon>
        <taxon>Pseudomonadota</taxon>
        <taxon>Alphaproteobacteria</taxon>
        <taxon>Iodidimonadales</taxon>
        <taxon>Iodidimonadaceae</taxon>
        <taxon>Iodidimonas</taxon>
    </lineage>
</organism>